<feature type="compositionally biased region" description="Low complexity" evidence="1">
    <location>
        <begin position="211"/>
        <end position="226"/>
    </location>
</feature>
<dbReference type="Pfam" id="PF01161">
    <property type="entry name" value="PBP"/>
    <property type="match status" value="1"/>
</dbReference>
<evidence type="ECO:0000256" key="2">
    <source>
        <dbReference type="SAM" id="SignalP"/>
    </source>
</evidence>
<dbReference type="CDD" id="cd00866">
    <property type="entry name" value="PEBP_euk"/>
    <property type="match status" value="1"/>
</dbReference>
<dbReference type="PANTHER" id="PTHR11362:SF82">
    <property type="entry name" value="PHOSPHATIDYLETHANOLAMINE-BINDING PROTEIN 4"/>
    <property type="match status" value="1"/>
</dbReference>
<dbReference type="STRING" id="231916.A0A409VH82"/>
<comment type="caution">
    <text evidence="3">The sequence shown here is derived from an EMBL/GenBank/DDBJ whole genome shotgun (WGS) entry which is preliminary data.</text>
</comment>
<dbReference type="Gene3D" id="3.90.280.10">
    <property type="entry name" value="PEBP-like"/>
    <property type="match status" value="1"/>
</dbReference>
<protein>
    <recommendedName>
        <fullName evidence="5">PEBP-like protein</fullName>
    </recommendedName>
</protein>
<dbReference type="EMBL" id="NHYE01005650">
    <property type="protein sequence ID" value="PPQ65590.1"/>
    <property type="molecule type" value="Genomic_DNA"/>
</dbReference>
<evidence type="ECO:0000256" key="1">
    <source>
        <dbReference type="SAM" id="MobiDB-lite"/>
    </source>
</evidence>
<sequence length="286" mass="30144">MHRSLLCLSLLLRYALAQVATPDLSNVTTAFSTAQIVPDVLPSFSPEDAVNITFTDPATMENIDVVPGILLTMEQTSMQPDIFLISSTTESASFVVTIVDPDAPTPQNRSISQFLHFLGGDFIADPTTGLLANSSPNLMEFMGPAPPAGSDPHRYVLLVFNQPDSFDSDAPMLVNSSTPRNNFNITTFAQAVDLGDPIAGNFFLVGPMDDTSTSTQAASTTGSQPTPTAPVAGSLTPTNSLTLPPLSAAPTAAPTTSTTSRGLRNIMRIYTPQAVLIMAATLLAQL</sequence>
<feature type="chain" id="PRO_5019237530" description="PEBP-like protein" evidence="2">
    <location>
        <begin position="18"/>
        <end position="286"/>
    </location>
</feature>
<feature type="region of interest" description="Disordered" evidence="1">
    <location>
        <begin position="211"/>
        <end position="259"/>
    </location>
</feature>
<dbReference type="InParanoid" id="A0A409VH82"/>
<evidence type="ECO:0000313" key="4">
    <source>
        <dbReference type="Proteomes" id="UP000284706"/>
    </source>
</evidence>
<evidence type="ECO:0008006" key="5">
    <source>
        <dbReference type="Google" id="ProtNLM"/>
    </source>
</evidence>
<dbReference type="InterPro" id="IPR035810">
    <property type="entry name" value="PEBP_euk"/>
</dbReference>
<reference evidence="3 4" key="1">
    <citation type="journal article" date="2018" name="Evol. Lett.">
        <title>Horizontal gene cluster transfer increased hallucinogenic mushroom diversity.</title>
        <authorList>
            <person name="Reynolds H.T."/>
            <person name="Vijayakumar V."/>
            <person name="Gluck-Thaler E."/>
            <person name="Korotkin H.B."/>
            <person name="Matheny P.B."/>
            <person name="Slot J.C."/>
        </authorList>
    </citation>
    <scope>NUCLEOTIDE SEQUENCE [LARGE SCALE GENOMIC DNA]</scope>
    <source>
        <strain evidence="3 4">SRW20</strain>
    </source>
</reference>
<keyword evidence="2" id="KW-0732">Signal</keyword>
<dbReference type="Proteomes" id="UP000284706">
    <property type="component" value="Unassembled WGS sequence"/>
</dbReference>
<dbReference type="SUPFAM" id="SSF49777">
    <property type="entry name" value="PEBP-like"/>
    <property type="match status" value="1"/>
</dbReference>
<dbReference type="PANTHER" id="PTHR11362">
    <property type="entry name" value="PHOSPHATIDYLETHANOLAMINE-BINDING PROTEIN"/>
    <property type="match status" value="1"/>
</dbReference>
<dbReference type="InterPro" id="IPR008914">
    <property type="entry name" value="PEBP"/>
</dbReference>
<dbReference type="AlphaFoldDB" id="A0A409VH82"/>
<evidence type="ECO:0000313" key="3">
    <source>
        <dbReference type="EMBL" id="PPQ65590.1"/>
    </source>
</evidence>
<accession>A0A409VH82</accession>
<name>A0A409VH82_9AGAR</name>
<feature type="compositionally biased region" description="Low complexity" evidence="1">
    <location>
        <begin position="234"/>
        <end position="259"/>
    </location>
</feature>
<proteinExistence type="predicted"/>
<dbReference type="OrthoDB" id="275748at2759"/>
<keyword evidence="4" id="KW-1185">Reference proteome</keyword>
<dbReference type="InterPro" id="IPR036610">
    <property type="entry name" value="PEBP-like_sf"/>
</dbReference>
<gene>
    <name evidence="3" type="ORF">CVT26_000539</name>
</gene>
<organism evidence="3 4">
    <name type="scientific">Gymnopilus dilepis</name>
    <dbReference type="NCBI Taxonomy" id="231916"/>
    <lineage>
        <taxon>Eukaryota</taxon>
        <taxon>Fungi</taxon>
        <taxon>Dikarya</taxon>
        <taxon>Basidiomycota</taxon>
        <taxon>Agaricomycotina</taxon>
        <taxon>Agaricomycetes</taxon>
        <taxon>Agaricomycetidae</taxon>
        <taxon>Agaricales</taxon>
        <taxon>Agaricineae</taxon>
        <taxon>Hymenogastraceae</taxon>
        <taxon>Gymnopilus</taxon>
    </lineage>
</organism>
<feature type="signal peptide" evidence="2">
    <location>
        <begin position="1"/>
        <end position="17"/>
    </location>
</feature>